<dbReference type="InterPro" id="IPR050832">
    <property type="entry name" value="Bact_Acetyltransf"/>
</dbReference>
<evidence type="ECO:0000256" key="1">
    <source>
        <dbReference type="ARBA" id="ARBA00022679"/>
    </source>
</evidence>
<dbReference type="GO" id="GO:0016747">
    <property type="term" value="F:acyltransferase activity, transferring groups other than amino-acyl groups"/>
    <property type="evidence" value="ECO:0007669"/>
    <property type="project" value="InterPro"/>
</dbReference>
<evidence type="ECO:0000259" key="3">
    <source>
        <dbReference type="PROSITE" id="PS51186"/>
    </source>
</evidence>
<dbReference type="PROSITE" id="PS51186">
    <property type="entry name" value="GNAT"/>
    <property type="match status" value="1"/>
</dbReference>
<comment type="caution">
    <text evidence="4">The sequence shown here is derived from an EMBL/GenBank/DDBJ whole genome shotgun (WGS) entry which is preliminary data.</text>
</comment>
<keyword evidence="5" id="KW-1185">Reference proteome</keyword>
<dbReference type="InterPro" id="IPR016181">
    <property type="entry name" value="Acyl_CoA_acyltransferase"/>
</dbReference>
<dbReference type="RefSeq" id="WP_200789592.1">
    <property type="nucleotide sequence ID" value="NZ_JAEDAO010000001.1"/>
</dbReference>
<name>A0A934Q1M7_9BURK</name>
<dbReference type="AlphaFoldDB" id="A0A934Q1M7"/>
<evidence type="ECO:0000313" key="4">
    <source>
        <dbReference type="EMBL" id="MBK0394505.1"/>
    </source>
</evidence>
<dbReference type="EMBL" id="JAEDAO010000001">
    <property type="protein sequence ID" value="MBK0394505.1"/>
    <property type="molecule type" value="Genomic_DNA"/>
</dbReference>
<organism evidence="4 5">
    <name type="scientific">Ramlibacter algicola</name>
    <dbReference type="NCBI Taxonomy" id="2795217"/>
    <lineage>
        <taxon>Bacteria</taxon>
        <taxon>Pseudomonadati</taxon>
        <taxon>Pseudomonadota</taxon>
        <taxon>Betaproteobacteria</taxon>
        <taxon>Burkholderiales</taxon>
        <taxon>Comamonadaceae</taxon>
        <taxon>Ramlibacter</taxon>
    </lineage>
</organism>
<keyword evidence="1" id="KW-0808">Transferase</keyword>
<dbReference type="InterPro" id="IPR000182">
    <property type="entry name" value="GNAT_dom"/>
</dbReference>
<proteinExistence type="predicted"/>
<dbReference type="SUPFAM" id="SSF55729">
    <property type="entry name" value="Acyl-CoA N-acyltransferases (Nat)"/>
    <property type="match status" value="1"/>
</dbReference>
<dbReference type="Pfam" id="PF00583">
    <property type="entry name" value="Acetyltransf_1"/>
    <property type="match status" value="1"/>
</dbReference>
<feature type="domain" description="N-acetyltransferase" evidence="3">
    <location>
        <begin position="7"/>
        <end position="153"/>
    </location>
</feature>
<dbReference type="Gene3D" id="3.40.630.30">
    <property type="match status" value="1"/>
</dbReference>
<dbReference type="CDD" id="cd04301">
    <property type="entry name" value="NAT_SF"/>
    <property type="match status" value="1"/>
</dbReference>
<evidence type="ECO:0000313" key="5">
    <source>
        <dbReference type="Proteomes" id="UP000617041"/>
    </source>
</evidence>
<reference evidence="4" key="1">
    <citation type="submission" date="2020-12" db="EMBL/GenBank/DDBJ databases">
        <title>Ramlibacter sp. nov., isolated from a freshwater alga, Cryptomonas.</title>
        <authorList>
            <person name="Kim H.M."/>
            <person name="Jeon C.O."/>
        </authorList>
    </citation>
    <scope>NUCLEOTIDE SEQUENCE</scope>
    <source>
        <strain evidence="4">CrO1</strain>
    </source>
</reference>
<keyword evidence="2" id="KW-0012">Acyltransferase</keyword>
<protein>
    <submittedName>
        <fullName evidence="4">GNAT family N-acetyltransferase</fullName>
    </submittedName>
</protein>
<dbReference type="Proteomes" id="UP000617041">
    <property type="component" value="Unassembled WGS sequence"/>
</dbReference>
<gene>
    <name evidence="4" type="ORF">I8E28_18015</name>
</gene>
<dbReference type="PANTHER" id="PTHR43877:SF5">
    <property type="entry name" value="BLL8307 PROTEIN"/>
    <property type="match status" value="1"/>
</dbReference>
<sequence length="153" mass="16681">MQRATSVRLEQPDQPEVVALVEALDAYQKPLYPAESFHGIDLQALLRPDVLFAVARDEAGIAVGCGAIVLQDGVGEVKRMYVAPACRGRGAGRALLDFLEVQARSLGCREFVLETGYLQTEAIGLYERAGYERCGPFGDYTDDPNSVFLRKAA</sequence>
<accession>A0A934Q1M7</accession>
<dbReference type="PANTHER" id="PTHR43877">
    <property type="entry name" value="AMINOALKYLPHOSPHONATE N-ACETYLTRANSFERASE-RELATED-RELATED"/>
    <property type="match status" value="1"/>
</dbReference>
<evidence type="ECO:0000256" key="2">
    <source>
        <dbReference type="ARBA" id="ARBA00023315"/>
    </source>
</evidence>